<sequence length="285" mass="31027">MAQALHLGFDTDIVADLYHNPTLVIDTSYGLTVGVVGYAPLYEADSRSHVELLQPSIIKTVANAGMQAHDIKRIVVGTGPAPFTGLRAGIVAARALGFANNVELLGQNILEVQSNWNRLEIANMSQFADYNEQLHAAHLTLAVNDARRKQLYYALYDEAGRVLLDMNISTAADIAQQVRNLMDSHGRLDTSSRTVIDIIGHGAQKYEQAWQDLPIGEIRDESVVHDAGAAGLAIFAASAVMNRFHGNDVSTNPLYLRRPDVTIPSSNKHILGQTAISLHIGEKIE</sequence>
<dbReference type="InterPro" id="IPR000905">
    <property type="entry name" value="Gcp-like_dom"/>
</dbReference>
<feature type="domain" description="Gcp-like" evidence="1">
    <location>
        <begin position="46"/>
        <end position="165"/>
    </location>
</feature>
<dbReference type="Pfam" id="PF00814">
    <property type="entry name" value="TsaD"/>
    <property type="match status" value="1"/>
</dbReference>
<evidence type="ECO:0000313" key="3">
    <source>
        <dbReference type="Proteomes" id="UP000291289"/>
    </source>
</evidence>
<dbReference type="Proteomes" id="UP000291289">
    <property type="component" value="Unassembled WGS sequence"/>
</dbReference>
<dbReference type="OrthoDB" id="9809995at2"/>
<reference evidence="2 3" key="1">
    <citation type="submission" date="2018-12" db="EMBL/GenBank/DDBJ databases">
        <title>Alloscrdovia theropitheci sp. nov: a novel taxon from the feces of the bleeding-herat monkey (Theropithecus geleda).</title>
        <authorList>
            <person name="Modesto M."/>
        </authorList>
    </citation>
    <scope>NUCLEOTIDE SEQUENCE [LARGE SCALE GENOMIC DNA]</scope>
    <source>
        <strain evidence="2 3">GLDI4/2</strain>
    </source>
</reference>
<organism evidence="2 3">
    <name type="scientific">Alloscardovia theropitheci</name>
    <dbReference type="NCBI Taxonomy" id="2496842"/>
    <lineage>
        <taxon>Bacteria</taxon>
        <taxon>Bacillati</taxon>
        <taxon>Actinomycetota</taxon>
        <taxon>Actinomycetes</taxon>
        <taxon>Bifidobacteriales</taxon>
        <taxon>Bifidobacteriaceae</taxon>
        <taxon>Alloscardovia</taxon>
    </lineage>
</organism>
<dbReference type="NCBIfam" id="TIGR03725">
    <property type="entry name" value="T6A_YeaZ"/>
    <property type="match status" value="1"/>
</dbReference>
<gene>
    <name evidence="2" type="primary">tsaB</name>
    <name evidence="2" type="ORF">EJ419_07850</name>
</gene>
<proteinExistence type="predicted"/>
<keyword evidence="3" id="KW-1185">Reference proteome</keyword>
<name>A0A4R0QVS2_9BIFI</name>
<dbReference type="AlphaFoldDB" id="A0A4R0QVS2"/>
<dbReference type="GO" id="GO:0016740">
    <property type="term" value="F:transferase activity"/>
    <property type="evidence" value="ECO:0007669"/>
    <property type="project" value="UniProtKB-KW"/>
</dbReference>
<accession>A0A4R0QVS2</accession>
<dbReference type="InterPro" id="IPR022496">
    <property type="entry name" value="T6A_TsaB"/>
</dbReference>
<dbReference type="InterPro" id="IPR043129">
    <property type="entry name" value="ATPase_NBD"/>
</dbReference>
<evidence type="ECO:0000313" key="2">
    <source>
        <dbReference type="EMBL" id="TCD53550.1"/>
    </source>
</evidence>
<comment type="caution">
    <text evidence="2">The sequence shown here is derived from an EMBL/GenBank/DDBJ whole genome shotgun (WGS) entry which is preliminary data.</text>
</comment>
<evidence type="ECO:0000259" key="1">
    <source>
        <dbReference type="Pfam" id="PF00814"/>
    </source>
</evidence>
<protein>
    <submittedName>
        <fullName evidence="2">tRNA (Adenosine(37)-N6)-threonylcarbamoyltransferase complex dimerization subunit type 1 TsaB</fullName>
    </submittedName>
</protein>
<dbReference type="RefSeq" id="WP_131285310.1">
    <property type="nucleotide sequence ID" value="NZ_RXLP01000027.1"/>
</dbReference>
<dbReference type="EMBL" id="RXLP01000027">
    <property type="protein sequence ID" value="TCD53550.1"/>
    <property type="molecule type" value="Genomic_DNA"/>
</dbReference>
<keyword evidence="2" id="KW-0808">Transferase</keyword>
<dbReference type="Gene3D" id="3.30.420.40">
    <property type="match status" value="2"/>
</dbReference>
<dbReference type="GO" id="GO:0002949">
    <property type="term" value="P:tRNA threonylcarbamoyladenosine modification"/>
    <property type="evidence" value="ECO:0007669"/>
    <property type="project" value="InterPro"/>
</dbReference>
<dbReference type="SUPFAM" id="SSF53067">
    <property type="entry name" value="Actin-like ATPase domain"/>
    <property type="match status" value="1"/>
</dbReference>